<dbReference type="Proteomes" id="UP000014984">
    <property type="component" value="Chromosome"/>
</dbReference>
<proteinExistence type="inferred from homology"/>
<protein>
    <recommendedName>
        <fullName evidence="5">Peptidyl-prolyl cis-trans isomerase</fullName>
        <shortName evidence="5">PPIase</shortName>
        <ecNumber evidence="5">5.2.1.8</ecNumber>
    </recommendedName>
</protein>
<dbReference type="InterPro" id="IPR029000">
    <property type="entry name" value="Cyclophilin-like_dom_sf"/>
</dbReference>
<evidence type="ECO:0000256" key="3">
    <source>
        <dbReference type="ARBA" id="ARBA00023110"/>
    </source>
</evidence>
<dbReference type="PATRIC" id="fig|1276220.3.peg.34"/>
<comment type="similarity">
    <text evidence="2 5">Belongs to the cyclophilin-type PPIase family.</text>
</comment>
<evidence type="ECO:0000256" key="4">
    <source>
        <dbReference type="ARBA" id="ARBA00023235"/>
    </source>
</evidence>
<organism evidence="7 8">
    <name type="scientific">Spiroplasma taiwanense CT-1</name>
    <dbReference type="NCBI Taxonomy" id="1276220"/>
    <lineage>
        <taxon>Bacteria</taxon>
        <taxon>Bacillati</taxon>
        <taxon>Mycoplasmatota</taxon>
        <taxon>Mollicutes</taxon>
        <taxon>Entomoplasmatales</taxon>
        <taxon>Spiroplasmataceae</taxon>
        <taxon>Spiroplasma</taxon>
    </lineage>
</organism>
<accession>S5LYK6</accession>
<dbReference type="PANTHER" id="PTHR45625">
    <property type="entry name" value="PEPTIDYL-PROLYL CIS-TRANS ISOMERASE-RELATED"/>
    <property type="match status" value="1"/>
</dbReference>
<dbReference type="PANTHER" id="PTHR45625:SF4">
    <property type="entry name" value="PEPTIDYLPROLYL ISOMERASE DOMAIN AND WD REPEAT-CONTAINING PROTEIN 1"/>
    <property type="match status" value="1"/>
</dbReference>
<reference evidence="7 8" key="1">
    <citation type="journal article" date="2013" name="Genome Biol. Evol.">
        <title>Comparison of metabolic capacities and inference of gene content evolution in mosquito-associated Spiroplasma diminutum and S. taiwanense.</title>
        <authorList>
            <person name="Lo W.S."/>
            <person name="Ku C."/>
            <person name="Chen L.L."/>
            <person name="Chang T.H."/>
            <person name="Kuo C.H."/>
        </authorList>
    </citation>
    <scope>NUCLEOTIDE SEQUENCE [LARGE SCALE GENOMIC DNA]</scope>
    <source>
        <strain evidence="7">CT-1</strain>
    </source>
</reference>
<dbReference type="OrthoDB" id="9807797at2"/>
<sequence length="170" mass="19162">MKKIKVKIVLEGNREINVDLFPQLAPISVENFVNLIKINFFDGLIFHRVIKNFMIQGGGMDLNLVEKGNLSPIKGEFLINGWNKNTSKLSHEPGVLSMARTNIFDSATSQFFIVTGDAKFLDGQYAAFGKVNDQESMKVILEIENVETETKNFFDDVPKKPIIIKTINLI</sequence>
<keyword evidence="4 5" id="KW-0413">Isomerase</keyword>
<dbReference type="InterPro" id="IPR044666">
    <property type="entry name" value="Cyclophilin_A-like"/>
</dbReference>
<dbReference type="EC" id="5.2.1.8" evidence="5"/>
<keyword evidence="8" id="KW-1185">Reference proteome</keyword>
<dbReference type="PRINTS" id="PR00153">
    <property type="entry name" value="CSAPPISMRASE"/>
</dbReference>
<keyword evidence="3 5" id="KW-0697">Rotamase</keyword>
<dbReference type="EMBL" id="CP005074">
    <property type="protein sequence ID" value="AGR40732.1"/>
    <property type="molecule type" value="Genomic_DNA"/>
</dbReference>
<dbReference type="CDD" id="cd00317">
    <property type="entry name" value="cyclophilin"/>
    <property type="match status" value="1"/>
</dbReference>
<dbReference type="KEGG" id="stai:STAIW_v1c00350"/>
<gene>
    <name evidence="7" type="ORF">STAIW_v1c00350</name>
</gene>
<dbReference type="PIRSF" id="PIRSF001467">
    <property type="entry name" value="Peptidylpro_ismrse"/>
    <property type="match status" value="1"/>
</dbReference>
<dbReference type="Gene3D" id="2.40.100.10">
    <property type="entry name" value="Cyclophilin-like"/>
    <property type="match status" value="1"/>
</dbReference>
<dbReference type="InterPro" id="IPR002130">
    <property type="entry name" value="Cyclophilin-type_PPIase_dom"/>
</dbReference>
<evidence type="ECO:0000313" key="7">
    <source>
        <dbReference type="EMBL" id="AGR40732.1"/>
    </source>
</evidence>
<dbReference type="PROSITE" id="PS50072">
    <property type="entry name" value="CSA_PPIASE_2"/>
    <property type="match status" value="1"/>
</dbReference>
<dbReference type="GO" id="GO:0003755">
    <property type="term" value="F:peptidyl-prolyl cis-trans isomerase activity"/>
    <property type="evidence" value="ECO:0007669"/>
    <property type="project" value="UniProtKB-UniRule"/>
</dbReference>
<evidence type="ECO:0000259" key="6">
    <source>
        <dbReference type="PROSITE" id="PS50072"/>
    </source>
</evidence>
<dbReference type="RefSeq" id="WP_020833871.1">
    <property type="nucleotide sequence ID" value="NC_021846.1"/>
</dbReference>
<dbReference type="SUPFAM" id="SSF50891">
    <property type="entry name" value="Cyclophilin-like"/>
    <property type="match status" value="1"/>
</dbReference>
<evidence type="ECO:0000256" key="2">
    <source>
        <dbReference type="ARBA" id="ARBA00007365"/>
    </source>
</evidence>
<name>S5LYK6_9MOLU</name>
<evidence type="ECO:0000256" key="1">
    <source>
        <dbReference type="ARBA" id="ARBA00002388"/>
    </source>
</evidence>
<dbReference type="HOGENOM" id="CLU_012062_16_9_14"/>
<evidence type="ECO:0000256" key="5">
    <source>
        <dbReference type="RuleBase" id="RU363019"/>
    </source>
</evidence>
<dbReference type="PROSITE" id="PS00170">
    <property type="entry name" value="CSA_PPIASE_1"/>
    <property type="match status" value="1"/>
</dbReference>
<dbReference type="Pfam" id="PF00160">
    <property type="entry name" value="Pro_isomerase"/>
    <property type="match status" value="1"/>
</dbReference>
<comment type="function">
    <text evidence="1 5">PPIases accelerate the folding of proteins. It catalyzes the cis-trans isomerization of proline imidic peptide bonds in oligopeptides.</text>
</comment>
<dbReference type="InterPro" id="IPR020892">
    <property type="entry name" value="Cyclophilin-type_PPIase_CS"/>
</dbReference>
<comment type="catalytic activity">
    <reaction evidence="5">
        <text>[protein]-peptidylproline (omega=180) = [protein]-peptidylproline (omega=0)</text>
        <dbReference type="Rhea" id="RHEA:16237"/>
        <dbReference type="Rhea" id="RHEA-COMP:10747"/>
        <dbReference type="Rhea" id="RHEA-COMP:10748"/>
        <dbReference type="ChEBI" id="CHEBI:83833"/>
        <dbReference type="ChEBI" id="CHEBI:83834"/>
        <dbReference type="EC" id="5.2.1.8"/>
    </reaction>
</comment>
<evidence type="ECO:0000313" key="8">
    <source>
        <dbReference type="Proteomes" id="UP000014984"/>
    </source>
</evidence>
<feature type="domain" description="PPIase cyclophilin-type" evidence="6">
    <location>
        <begin position="3"/>
        <end position="169"/>
    </location>
</feature>
<dbReference type="GO" id="GO:0006457">
    <property type="term" value="P:protein folding"/>
    <property type="evidence" value="ECO:0007669"/>
    <property type="project" value="InterPro"/>
</dbReference>
<dbReference type="InterPro" id="IPR024936">
    <property type="entry name" value="Cyclophilin-type_PPIase"/>
</dbReference>
<dbReference type="AlphaFoldDB" id="S5LYK6"/>
<dbReference type="eggNOG" id="COG0652">
    <property type="taxonomic scope" value="Bacteria"/>
</dbReference>
<dbReference type="STRING" id="1276220.STAIW_v1c00350"/>